<dbReference type="EMBL" id="CAJVPD010000303">
    <property type="protein sequence ID" value="CAG8428670.1"/>
    <property type="molecule type" value="Genomic_DNA"/>
</dbReference>
<keyword evidence="2 4" id="KW-0863">Zinc-finger</keyword>
<dbReference type="AlphaFoldDB" id="A0A9W4K2P3"/>
<keyword evidence="6" id="KW-0472">Membrane</keyword>
<evidence type="ECO:0000256" key="3">
    <source>
        <dbReference type="ARBA" id="ARBA00022833"/>
    </source>
</evidence>
<reference evidence="9" key="1">
    <citation type="submission" date="2021-07" db="EMBL/GenBank/DDBJ databases">
        <authorList>
            <person name="Branca A.L. A."/>
        </authorList>
    </citation>
    <scope>NUCLEOTIDE SEQUENCE</scope>
</reference>
<dbReference type="PROSITE" id="PS50076">
    <property type="entry name" value="DNAJ_2"/>
    <property type="match status" value="1"/>
</dbReference>
<evidence type="ECO:0008006" key="11">
    <source>
        <dbReference type="Google" id="ProtNLM"/>
    </source>
</evidence>
<dbReference type="InterPro" id="IPR003604">
    <property type="entry name" value="Matrin/U1-like-C_Znf_C2H2"/>
</dbReference>
<evidence type="ECO:0000256" key="6">
    <source>
        <dbReference type="SAM" id="Phobius"/>
    </source>
</evidence>
<keyword evidence="1" id="KW-0479">Metal-binding</keyword>
<dbReference type="Gene3D" id="3.30.160.60">
    <property type="entry name" value="Classic Zinc Finger"/>
    <property type="match status" value="1"/>
</dbReference>
<keyword evidence="3" id="KW-0862">Zinc</keyword>
<evidence type="ECO:0000256" key="1">
    <source>
        <dbReference type="ARBA" id="ARBA00022723"/>
    </source>
</evidence>
<feature type="domain" description="J" evidence="7">
    <location>
        <begin position="103"/>
        <end position="169"/>
    </location>
</feature>
<keyword evidence="6" id="KW-1133">Transmembrane helix</keyword>
<dbReference type="InterPro" id="IPR001623">
    <property type="entry name" value="DnaJ_domain"/>
</dbReference>
<dbReference type="SMART" id="SM00355">
    <property type="entry name" value="ZnF_C2H2"/>
    <property type="match status" value="2"/>
</dbReference>
<feature type="compositionally biased region" description="Low complexity" evidence="5">
    <location>
        <begin position="342"/>
        <end position="359"/>
    </location>
</feature>
<dbReference type="SUPFAM" id="SSF46565">
    <property type="entry name" value="Chaperone J-domain"/>
    <property type="match status" value="1"/>
</dbReference>
<proteinExistence type="predicted"/>
<dbReference type="PRINTS" id="PR00625">
    <property type="entry name" value="JDOMAIN"/>
</dbReference>
<gene>
    <name evidence="9" type="ORF">PSALAMII_LOCUS10643</name>
</gene>
<sequence>MRDRTIPEDRTENIRKGLVNHDLKLKWEERERRERRVDVDACQALELSSVFPSTHFFCSSILSFFLVFFLFRFLLSAFCCVFIMGQFHSSQASSAPEQEKKTDYYELLGLTRAATDEEIKKAYRKKALVLHPDRNYGNVDEATKLFAEIQSAYEVLADPQERAWYDSHSEVFLGTDGGDGDQHSYNVRITTAEDVLKLFSKFSPRMEFSDSPTGFFGGLREQFEQLALEERLACQWEHQDPLEYPSFGSCDGDFETVVRPFYAAWTGFSTQKSFAWKDVHRYSEAPDRRVRRMMEKENKRLRDEAIREFNDAVRSLVAFVKKRDPRYKSNAQSEAQRQETLRQSVAAQAARSRAHNQAQMRDHVLPDWAQSEKPVEDEESEESEVESFECVACHKFFKSQKQSEAHERSKKHLKAVKQLCWEMRMENEALDLESTGDPNLHVDAPRSQLGVDENEVEMPPSEADESQNSHVDANSDGIEIMQTQEETSGEQPLPAPASPDDGHLVASEDDYASREYVETRLRMEFDSLSTTAAGEESSPSGLTEPSSAPKLGKAKQKKAKKAAKEANQSSGFACANCQETFPSKNKLFDHIQELDHAQPVKKSVKKGKKH</sequence>
<dbReference type="GO" id="GO:0005737">
    <property type="term" value="C:cytoplasm"/>
    <property type="evidence" value="ECO:0007669"/>
    <property type="project" value="TreeGrafter"/>
</dbReference>
<evidence type="ECO:0000256" key="4">
    <source>
        <dbReference type="PROSITE-ProRule" id="PRU00042"/>
    </source>
</evidence>
<feature type="compositionally biased region" description="Polar residues" evidence="5">
    <location>
        <begin position="527"/>
        <end position="546"/>
    </location>
</feature>
<dbReference type="PROSITE" id="PS00028">
    <property type="entry name" value="ZINC_FINGER_C2H2_1"/>
    <property type="match status" value="2"/>
</dbReference>
<feature type="region of interest" description="Disordered" evidence="5">
    <location>
        <begin position="451"/>
        <end position="471"/>
    </location>
</feature>
<dbReference type="InterPro" id="IPR054076">
    <property type="entry name" value="ZUO1-like_ZHD"/>
</dbReference>
<dbReference type="PROSITE" id="PS50157">
    <property type="entry name" value="ZINC_FINGER_C2H2_2"/>
    <property type="match status" value="1"/>
</dbReference>
<dbReference type="GO" id="GO:0008270">
    <property type="term" value="F:zinc ion binding"/>
    <property type="evidence" value="ECO:0007669"/>
    <property type="project" value="UniProtKB-KW"/>
</dbReference>
<feature type="region of interest" description="Disordered" evidence="5">
    <location>
        <begin position="527"/>
        <end position="573"/>
    </location>
</feature>
<evidence type="ECO:0000259" key="8">
    <source>
        <dbReference type="PROSITE" id="PS50157"/>
    </source>
</evidence>
<evidence type="ECO:0000256" key="5">
    <source>
        <dbReference type="SAM" id="MobiDB-lite"/>
    </source>
</evidence>
<evidence type="ECO:0000313" key="9">
    <source>
        <dbReference type="EMBL" id="CAG8428670.1"/>
    </source>
</evidence>
<dbReference type="InterPro" id="IPR013087">
    <property type="entry name" value="Znf_C2H2_type"/>
</dbReference>
<dbReference type="PANTHER" id="PTHR44029:SF1">
    <property type="entry name" value="DNAJ HOMOLOG SUBFAMILY C MEMBER 21"/>
    <property type="match status" value="1"/>
</dbReference>
<evidence type="ECO:0000313" key="10">
    <source>
        <dbReference type="Proteomes" id="UP001152592"/>
    </source>
</evidence>
<feature type="region of interest" description="Disordered" evidence="5">
    <location>
        <begin position="327"/>
        <end position="383"/>
    </location>
</feature>
<evidence type="ECO:0000256" key="2">
    <source>
        <dbReference type="ARBA" id="ARBA00022771"/>
    </source>
</evidence>
<feature type="transmembrane region" description="Helical" evidence="6">
    <location>
        <begin position="61"/>
        <end position="84"/>
    </location>
</feature>
<protein>
    <recommendedName>
        <fullName evidence="11">J domain-containing protein</fullName>
    </recommendedName>
</protein>
<dbReference type="InterPro" id="IPR036869">
    <property type="entry name" value="J_dom_sf"/>
</dbReference>
<comment type="caution">
    <text evidence="9">The sequence shown here is derived from an EMBL/GenBank/DDBJ whole genome shotgun (WGS) entry which is preliminary data.</text>
</comment>
<organism evidence="9 10">
    <name type="scientific">Penicillium salamii</name>
    <dbReference type="NCBI Taxonomy" id="1612424"/>
    <lineage>
        <taxon>Eukaryota</taxon>
        <taxon>Fungi</taxon>
        <taxon>Dikarya</taxon>
        <taxon>Ascomycota</taxon>
        <taxon>Pezizomycotina</taxon>
        <taxon>Eurotiomycetes</taxon>
        <taxon>Eurotiomycetidae</taxon>
        <taxon>Eurotiales</taxon>
        <taxon>Aspergillaceae</taxon>
        <taxon>Penicillium</taxon>
    </lineage>
</organism>
<feature type="compositionally biased region" description="Basic residues" evidence="5">
    <location>
        <begin position="552"/>
        <end position="561"/>
    </location>
</feature>
<evidence type="ECO:0000259" key="7">
    <source>
        <dbReference type="PROSITE" id="PS50076"/>
    </source>
</evidence>
<accession>A0A9W4K2P3</accession>
<dbReference type="SUPFAM" id="SSF57667">
    <property type="entry name" value="beta-beta-alpha zinc fingers"/>
    <property type="match status" value="1"/>
</dbReference>
<dbReference type="InterPro" id="IPR018253">
    <property type="entry name" value="DnaJ_domain_CS"/>
</dbReference>
<dbReference type="SMART" id="SM00271">
    <property type="entry name" value="DnaJ"/>
    <property type="match status" value="1"/>
</dbReference>
<feature type="domain" description="C2H2-type" evidence="8">
    <location>
        <begin position="572"/>
        <end position="601"/>
    </location>
</feature>
<dbReference type="InterPro" id="IPR036236">
    <property type="entry name" value="Znf_C2H2_sf"/>
</dbReference>
<dbReference type="Pfam" id="PF12171">
    <property type="entry name" value="zf-C2H2_jaz"/>
    <property type="match status" value="1"/>
</dbReference>
<dbReference type="InterPro" id="IPR022755">
    <property type="entry name" value="Znf_C2H2_jaz"/>
</dbReference>
<dbReference type="PANTHER" id="PTHR44029">
    <property type="entry name" value="DNAJ HOMOLOG SUBFAMILY C MEMBER 21"/>
    <property type="match status" value="1"/>
</dbReference>
<feature type="region of interest" description="Disordered" evidence="5">
    <location>
        <begin position="484"/>
        <end position="511"/>
    </location>
</feature>
<dbReference type="Pfam" id="PF21884">
    <property type="entry name" value="ZUO1-like_ZHD"/>
    <property type="match status" value="1"/>
</dbReference>
<keyword evidence="6" id="KW-0812">Transmembrane</keyword>
<dbReference type="GO" id="GO:0003676">
    <property type="term" value="F:nucleic acid binding"/>
    <property type="evidence" value="ECO:0007669"/>
    <property type="project" value="InterPro"/>
</dbReference>
<dbReference type="Gene3D" id="1.10.287.110">
    <property type="entry name" value="DnaJ domain"/>
    <property type="match status" value="1"/>
</dbReference>
<dbReference type="PROSITE" id="PS00636">
    <property type="entry name" value="DNAJ_1"/>
    <property type="match status" value="1"/>
</dbReference>
<dbReference type="CDD" id="cd06257">
    <property type="entry name" value="DnaJ"/>
    <property type="match status" value="1"/>
</dbReference>
<name>A0A9W4K2P3_9EURO</name>
<dbReference type="SMART" id="SM00451">
    <property type="entry name" value="ZnF_U1"/>
    <property type="match status" value="2"/>
</dbReference>
<dbReference type="Proteomes" id="UP001152592">
    <property type="component" value="Unassembled WGS sequence"/>
</dbReference>
<dbReference type="InterPro" id="IPR051964">
    <property type="entry name" value="Chaperone_stress_response"/>
</dbReference>
<dbReference type="OrthoDB" id="2877at2759"/>
<dbReference type="Pfam" id="PF00226">
    <property type="entry name" value="DnaJ"/>
    <property type="match status" value="1"/>
</dbReference>